<evidence type="ECO:0000313" key="2">
    <source>
        <dbReference type="EMBL" id="CAK9093513.1"/>
    </source>
</evidence>
<feature type="region of interest" description="Disordered" evidence="1">
    <location>
        <begin position="114"/>
        <end position="172"/>
    </location>
</feature>
<feature type="compositionally biased region" description="Low complexity" evidence="1">
    <location>
        <begin position="147"/>
        <end position="162"/>
    </location>
</feature>
<reference evidence="2 3" key="1">
    <citation type="submission" date="2024-02" db="EMBL/GenBank/DDBJ databases">
        <authorList>
            <person name="Chen Y."/>
            <person name="Shah S."/>
            <person name="Dougan E. K."/>
            <person name="Thang M."/>
            <person name="Chan C."/>
        </authorList>
    </citation>
    <scope>NUCLEOTIDE SEQUENCE [LARGE SCALE GENOMIC DNA]</scope>
</reference>
<dbReference type="CDD" id="cd06257">
    <property type="entry name" value="DnaJ"/>
    <property type="match status" value="1"/>
</dbReference>
<accession>A0ABP0QYY8</accession>
<dbReference type="InterPro" id="IPR013783">
    <property type="entry name" value="Ig-like_fold"/>
</dbReference>
<gene>
    <name evidence="2" type="ORF">CCMP2556_LOCUS44681</name>
</gene>
<keyword evidence="3" id="KW-1185">Reference proteome</keyword>
<feature type="compositionally biased region" description="Low complexity" evidence="1">
    <location>
        <begin position="78"/>
        <end position="89"/>
    </location>
</feature>
<name>A0ABP0QYY8_9DINO</name>
<dbReference type="InterPro" id="IPR036869">
    <property type="entry name" value="J_dom_sf"/>
</dbReference>
<evidence type="ECO:0000256" key="1">
    <source>
        <dbReference type="SAM" id="MobiDB-lite"/>
    </source>
</evidence>
<dbReference type="Gene3D" id="2.60.40.10">
    <property type="entry name" value="Immunoglobulins"/>
    <property type="match status" value="1"/>
</dbReference>
<comment type="caution">
    <text evidence="2">The sequence shown here is derived from an EMBL/GenBank/DDBJ whole genome shotgun (WGS) entry which is preliminary data.</text>
</comment>
<proteinExistence type="predicted"/>
<feature type="region of interest" description="Disordered" evidence="1">
    <location>
        <begin position="1"/>
        <end position="96"/>
    </location>
</feature>
<evidence type="ECO:0008006" key="4">
    <source>
        <dbReference type="Google" id="ProtNLM"/>
    </source>
</evidence>
<organism evidence="2 3">
    <name type="scientific">Durusdinium trenchii</name>
    <dbReference type="NCBI Taxonomy" id="1381693"/>
    <lineage>
        <taxon>Eukaryota</taxon>
        <taxon>Sar</taxon>
        <taxon>Alveolata</taxon>
        <taxon>Dinophyceae</taxon>
        <taxon>Suessiales</taxon>
        <taxon>Symbiodiniaceae</taxon>
        <taxon>Durusdinium</taxon>
    </lineage>
</organism>
<sequence length="496" mass="54444">MAPRRGQTQNTGQQTLSFWMRTREEGSGGHFRTGSDAEGVEPEVESTPCEPPAKLRRLAASQPSAPSLRQRLAARGAEPPSESEQSPSKSRLKVPDHLKKGLREVNTQQKLFFRSCPSPPAATTRRISFDTPVASPCRQSPLRTPRSGSKSFSDSADSKAAGPHAPVSPGIGLRRLHSDSLALESSGTADAARRCRELEASQEISRILPLRDRKFCSEVMRAKAILGLQVGVNEVSLVHQAFRSLMRKLHPDRIGNCPKAAQAIDLLQEAKQLCEKAFSQLQPPNPPQGLSSTVLCAAPGRRRIRLDWTPDMNSLAAPVRRYLVAALDPAYGQALTITVLEPEYNETLKRFTTIEELTTYDLAEEELSKLPSFFQQAHGIIRVAAENEVGQSSWSSIQLTFSRMVVSSVCKLSRKEEKPKRLAPSGPAVSSRERRDFEATAHSLRDQGGELCAWLRKQSKALLSGWLKSQGWPTTGSKDELVDRVAFAVGAVSKVK</sequence>
<dbReference type="InterPro" id="IPR001623">
    <property type="entry name" value="DnaJ_domain"/>
</dbReference>
<dbReference type="SUPFAM" id="SSF46565">
    <property type="entry name" value="Chaperone J-domain"/>
    <property type="match status" value="1"/>
</dbReference>
<dbReference type="EMBL" id="CAXAMN010025228">
    <property type="protein sequence ID" value="CAK9093513.1"/>
    <property type="molecule type" value="Genomic_DNA"/>
</dbReference>
<evidence type="ECO:0000313" key="3">
    <source>
        <dbReference type="Proteomes" id="UP001642484"/>
    </source>
</evidence>
<feature type="compositionally biased region" description="Low complexity" evidence="1">
    <location>
        <begin position="1"/>
        <end position="15"/>
    </location>
</feature>
<protein>
    <recommendedName>
        <fullName evidence="4">J domain-containing protein</fullName>
    </recommendedName>
</protein>
<dbReference type="Proteomes" id="UP001642484">
    <property type="component" value="Unassembled WGS sequence"/>
</dbReference>